<name>A0A2Y8ZTX9_9MICO</name>
<sequence>MTLDRFRGQIAGVGSTSGVRVVIGHWPQSPFGSFTDAMVANAAGHRVLIAPTHEIAEYVSQTYQFDSVTVADIRFTPRDKQWDFDGGGLSVRLGIGRRTVLGALLRPIPRSVSAAPALTAVTDPIARILLRGVRTRGTAGGGRREYYGAHDVRAIESLSGTWQGQDLGALAPVDPTPDFGFSSTPRRPSVTDVTTTIDQCD</sequence>
<feature type="compositionally biased region" description="Polar residues" evidence="1">
    <location>
        <begin position="181"/>
        <end position="201"/>
    </location>
</feature>
<proteinExistence type="predicted"/>
<dbReference type="RefSeq" id="WP_109686728.1">
    <property type="nucleotide sequence ID" value="NZ_QGDN01000001.1"/>
</dbReference>
<keyword evidence="3" id="KW-1185">Reference proteome</keyword>
<dbReference type="Proteomes" id="UP000250028">
    <property type="component" value="Unassembled WGS sequence"/>
</dbReference>
<accession>A0A2Y8ZTX9</accession>
<evidence type="ECO:0000313" key="3">
    <source>
        <dbReference type="Proteomes" id="UP000250028"/>
    </source>
</evidence>
<dbReference type="EMBL" id="UESZ01000001">
    <property type="protein sequence ID" value="SSA35454.1"/>
    <property type="molecule type" value="Genomic_DNA"/>
</dbReference>
<protein>
    <submittedName>
        <fullName evidence="2">Uncharacterized protein</fullName>
    </submittedName>
</protein>
<evidence type="ECO:0000313" key="2">
    <source>
        <dbReference type="EMBL" id="SSA35454.1"/>
    </source>
</evidence>
<dbReference type="AlphaFoldDB" id="A0A2Y8ZTX9"/>
<evidence type="ECO:0000256" key="1">
    <source>
        <dbReference type="SAM" id="MobiDB-lite"/>
    </source>
</evidence>
<organism evidence="2 3">
    <name type="scientific">Branchiibius hedensis</name>
    <dbReference type="NCBI Taxonomy" id="672460"/>
    <lineage>
        <taxon>Bacteria</taxon>
        <taxon>Bacillati</taxon>
        <taxon>Actinomycetota</taxon>
        <taxon>Actinomycetes</taxon>
        <taxon>Micrococcales</taxon>
        <taxon>Dermacoccaceae</taxon>
        <taxon>Branchiibius</taxon>
    </lineage>
</organism>
<reference evidence="3" key="1">
    <citation type="submission" date="2016-10" db="EMBL/GenBank/DDBJ databases">
        <authorList>
            <person name="Varghese N."/>
            <person name="Submissions S."/>
        </authorList>
    </citation>
    <scope>NUCLEOTIDE SEQUENCE [LARGE SCALE GENOMIC DNA]</scope>
    <source>
        <strain evidence="3">DSM 22951</strain>
    </source>
</reference>
<feature type="region of interest" description="Disordered" evidence="1">
    <location>
        <begin position="178"/>
        <end position="201"/>
    </location>
</feature>
<gene>
    <name evidence="2" type="ORF">SAMN04489750_2814</name>
</gene>
<dbReference type="OrthoDB" id="3571220at2"/>